<comment type="subcellular location">
    <subcellularLocation>
        <location evidence="1">Mitochondrion inner membrane</location>
        <topology evidence="1">Multi-pass membrane protein</topology>
    </subcellularLocation>
</comment>
<evidence type="ECO:0000256" key="11">
    <source>
        <dbReference type="ARBA" id="ARBA00023004"/>
    </source>
</evidence>
<keyword evidence="10 14" id="KW-1133">Transmembrane helix</keyword>
<feature type="transmembrane region" description="Helical" evidence="14">
    <location>
        <begin position="225"/>
        <end position="247"/>
    </location>
</feature>
<dbReference type="Pfam" id="PF00033">
    <property type="entry name" value="Cytochrome_B"/>
    <property type="match status" value="1"/>
</dbReference>
<keyword evidence="4 14" id="KW-0349">Heme</keyword>
<gene>
    <name evidence="17" type="primary">cob</name>
</gene>
<evidence type="ECO:0000256" key="1">
    <source>
        <dbReference type="ARBA" id="ARBA00004448"/>
    </source>
</evidence>
<feature type="transmembrane region" description="Helical" evidence="14">
    <location>
        <begin position="324"/>
        <end position="347"/>
    </location>
</feature>
<dbReference type="GO" id="GO:0005743">
    <property type="term" value="C:mitochondrial inner membrane"/>
    <property type="evidence" value="ECO:0007669"/>
    <property type="project" value="UniProtKB-SubCell"/>
</dbReference>
<evidence type="ECO:0000256" key="12">
    <source>
        <dbReference type="ARBA" id="ARBA00023128"/>
    </source>
</evidence>
<evidence type="ECO:0000256" key="14">
    <source>
        <dbReference type="RuleBase" id="RU362117"/>
    </source>
</evidence>
<feature type="domain" description="Cytochrome b/b6 N-terminal region profile" evidence="15">
    <location>
        <begin position="1"/>
        <end position="210"/>
    </location>
</feature>
<dbReference type="InterPro" id="IPR027387">
    <property type="entry name" value="Cytb/b6-like_sf"/>
</dbReference>
<dbReference type="GO" id="GO:0009055">
    <property type="term" value="F:electron transfer activity"/>
    <property type="evidence" value="ECO:0007669"/>
    <property type="project" value="InterPro"/>
</dbReference>
<feature type="transmembrane region" description="Helical" evidence="14">
    <location>
        <begin position="34"/>
        <end position="56"/>
    </location>
</feature>
<dbReference type="PANTHER" id="PTHR19271">
    <property type="entry name" value="CYTOCHROME B"/>
    <property type="match status" value="1"/>
</dbReference>
<dbReference type="Pfam" id="PF00032">
    <property type="entry name" value="Cytochrom_B_C"/>
    <property type="match status" value="1"/>
</dbReference>
<feature type="transmembrane region" description="Helical" evidence="14">
    <location>
        <begin position="111"/>
        <end position="134"/>
    </location>
</feature>
<dbReference type="PROSITE" id="PS51003">
    <property type="entry name" value="CYTB_CTER"/>
    <property type="match status" value="1"/>
</dbReference>
<evidence type="ECO:0000259" key="15">
    <source>
        <dbReference type="PROSITE" id="PS51002"/>
    </source>
</evidence>
<evidence type="ECO:0000256" key="10">
    <source>
        <dbReference type="ARBA" id="ARBA00022989"/>
    </source>
</evidence>
<evidence type="ECO:0000256" key="7">
    <source>
        <dbReference type="ARBA" id="ARBA00022723"/>
    </source>
</evidence>
<comment type="function">
    <text evidence="14">Component of the ubiquinol-cytochrome c reductase complex (complex III or cytochrome b-c1 complex) that is part of the mitochondrial respiratory chain. The b-c1 complex mediates electron transfer from ubiquinol to cytochrome c. Contributes to the generation of a proton gradient across the mitochondrial membrane that is then used for ATP synthesis.</text>
</comment>
<evidence type="ECO:0000256" key="2">
    <source>
        <dbReference type="ARBA" id="ARBA00013531"/>
    </source>
</evidence>
<evidence type="ECO:0000256" key="13">
    <source>
        <dbReference type="ARBA" id="ARBA00023136"/>
    </source>
</evidence>
<dbReference type="PROSITE" id="PS51002">
    <property type="entry name" value="CYTB_NTER"/>
    <property type="match status" value="1"/>
</dbReference>
<dbReference type="PANTHER" id="PTHR19271:SF16">
    <property type="entry name" value="CYTOCHROME B"/>
    <property type="match status" value="1"/>
</dbReference>
<keyword evidence="5 14" id="KW-0679">Respiratory chain</keyword>
<dbReference type="InterPro" id="IPR005798">
    <property type="entry name" value="Cyt_b/b6_C"/>
</dbReference>
<comment type="similarity">
    <text evidence="14">Belongs to the cytochrome b family.</text>
</comment>
<dbReference type="InterPro" id="IPR005797">
    <property type="entry name" value="Cyt_b/b6_N"/>
</dbReference>
<dbReference type="GO" id="GO:0022904">
    <property type="term" value="P:respiratory electron transport chain"/>
    <property type="evidence" value="ECO:0007669"/>
    <property type="project" value="InterPro"/>
</dbReference>
<dbReference type="GO" id="GO:0016491">
    <property type="term" value="F:oxidoreductase activity"/>
    <property type="evidence" value="ECO:0007669"/>
    <property type="project" value="UniProtKB-UniRule"/>
</dbReference>
<evidence type="ECO:0000313" key="17">
    <source>
        <dbReference type="EMBL" id="ATQ37454.1"/>
    </source>
</evidence>
<keyword evidence="7 14" id="KW-0479">Metal-binding</keyword>
<feature type="transmembrane region" description="Helical" evidence="14">
    <location>
        <begin position="146"/>
        <end position="172"/>
    </location>
</feature>
<keyword evidence="12 14" id="KW-0496">Mitochondrion</keyword>
<dbReference type="EMBL" id="MF436932">
    <property type="protein sequence ID" value="ATQ37454.1"/>
    <property type="molecule type" value="mRNA"/>
</dbReference>
<evidence type="ECO:0000256" key="6">
    <source>
        <dbReference type="ARBA" id="ARBA00022692"/>
    </source>
</evidence>
<dbReference type="Gene3D" id="1.20.810.10">
    <property type="entry name" value="Cytochrome Bc1 Complex, Chain C"/>
    <property type="match status" value="1"/>
</dbReference>
<keyword evidence="11 14" id="KW-0408">Iron</keyword>
<comment type="cofactor">
    <cofactor evidence="14">
        <name>heme b</name>
        <dbReference type="ChEBI" id="CHEBI:60344"/>
    </cofactor>
    <text evidence="14">Binds 2 heme groups non-covalently.</text>
</comment>
<dbReference type="InterPro" id="IPR048259">
    <property type="entry name" value="Cytochrome_b_N_euk/bac"/>
</dbReference>
<dbReference type="InterPro" id="IPR036150">
    <property type="entry name" value="Cyt_b/b6_C_sf"/>
</dbReference>
<proteinExistence type="evidence at transcript level"/>
<dbReference type="InterPro" id="IPR016174">
    <property type="entry name" value="Di-haem_cyt_TM"/>
</dbReference>
<keyword evidence="8" id="KW-0999">Mitochondrion inner membrane</keyword>
<organism evidence="17">
    <name type="scientific">Diplonema ambulator</name>
    <dbReference type="NCBI Taxonomy" id="182243"/>
    <lineage>
        <taxon>Eukaryota</taxon>
        <taxon>Discoba</taxon>
        <taxon>Euglenozoa</taxon>
        <taxon>Diplonemea</taxon>
        <taxon>Diplonemidae</taxon>
        <taxon>Diplonema</taxon>
    </lineage>
</organism>
<keyword evidence="3 14" id="KW-0813">Transport</keyword>
<geneLocation type="mitochondrion" evidence="17"/>
<keyword evidence="9 14" id="KW-0249">Electron transport</keyword>
<dbReference type="SUPFAM" id="SSF81648">
    <property type="entry name" value="a domain/subunit of cytochrome bc1 complex (Ubiquinol-cytochrome c reductase)"/>
    <property type="match status" value="1"/>
</dbReference>
<evidence type="ECO:0000256" key="8">
    <source>
        <dbReference type="ARBA" id="ARBA00022792"/>
    </source>
</evidence>
<feature type="domain" description="Cytochrome b/b6 C-terminal region profile" evidence="16">
    <location>
        <begin position="211"/>
        <end position="364"/>
    </location>
</feature>
<reference evidence="17" key="1">
    <citation type="journal article" date="2017" name="Sci. Rep.">
        <title>Keeping it complicated: Mitochondrial genome plasticity across diplonemids.</title>
        <authorList>
            <person name="Valach M."/>
            <person name="Moreira S."/>
            <person name="Hoffmann S."/>
            <person name="Stadler P.F."/>
            <person name="Burger G."/>
        </authorList>
    </citation>
    <scope>NUCLEOTIDE SEQUENCE</scope>
</reference>
<evidence type="ECO:0000256" key="5">
    <source>
        <dbReference type="ARBA" id="ARBA00022660"/>
    </source>
</evidence>
<sequence length="364" mass="39756">MGVAWALDVGGQLHATICTYSTHANLSTAYNMGAAAGIMLAVQIASGVLIAMSYVASDAEAFSALDSALRDTTYGWCLRSTHSNYASAVFLFMYLHAARAWMYGSTTRVHAAVWVLGLVAWLLMMGIAFLGYVLPWGLMSYWALTVITNLLTVLPIVGVDVLCYCWGGYFITTVTVQRMFTIHYLLPFVVLAVVVAHLVCLHYMGSASTSTSPGTAVDSDAFLLYYYKDMYVLGCCCALTACVVIMYPDTLHHPDNYCYVDRYVTPKHIVPEWYFLPFYSMLRACSIKALGVALLGCAIIAYALLCLVPAAYSYSRGIHTYTDAAMHISILCILGLLGQCAPIYPYVDMSGALTVMATAIHIML</sequence>
<keyword evidence="13 14" id="KW-0472">Membrane</keyword>
<feature type="transmembrane region" description="Helical" evidence="14">
    <location>
        <begin position="184"/>
        <end position="205"/>
    </location>
</feature>
<feature type="transmembrane region" description="Helical" evidence="14">
    <location>
        <begin position="289"/>
        <end position="312"/>
    </location>
</feature>
<dbReference type="SUPFAM" id="SSF81342">
    <property type="entry name" value="Transmembrane di-heme cytochromes"/>
    <property type="match status" value="1"/>
</dbReference>
<evidence type="ECO:0000256" key="4">
    <source>
        <dbReference type="ARBA" id="ARBA00022617"/>
    </source>
</evidence>
<protein>
    <recommendedName>
        <fullName evidence="2 14">Cytochrome b</fullName>
    </recommendedName>
</protein>
<evidence type="ECO:0000256" key="9">
    <source>
        <dbReference type="ARBA" id="ARBA00022982"/>
    </source>
</evidence>
<keyword evidence="6 14" id="KW-0812">Transmembrane</keyword>
<feature type="transmembrane region" description="Helical" evidence="14">
    <location>
        <begin position="85"/>
        <end position="104"/>
    </location>
</feature>
<name>A0A2D2AJS2_9EUGL</name>
<dbReference type="CDD" id="cd00284">
    <property type="entry name" value="Cytochrome_b_N"/>
    <property type="match status" value="1"/>
</dbReference>
<dbReference type="AlphaFoldDB" id="A0A2D2AJS2"/>
<keyword evidence="17" id="KW-0560">Oxidoreductase</keyword>
<evidence type="ECO:0000259" key="16">
    <source>
        <dbReference type="PROSITE" id="PS51003"/>
    </source>
</evidence>
<dbReference type="GO" id="GO:0046872">
    <property type="term" value="F:metal ion binding"/>
    <property type="evidence" value="ECO:0007669"/>
    <property type="project" value="UniProtKB-UniRule"/>
</dbReference>
<evidence type="ECO:0000256" key="3">
    <source>
        <dbReference type="ARBA" id="ARBA00022448"/>
    </source>
</evidence>
<accession>A0A2D2AJS2</accession>